<dbReference type="PROSITE" id="PS01124">
    <property type="entry name" value="HTH_ARAC_FAMILY_2"/>
    <property type="match status" value="1"/>
</dbReference>
<dbReference type="PANTHER" id="PTHR46796:SF13">
    <property type="entry name" value="HTH-TYPE TRANSCRIPTIONAL ACTIVATOR RHAS"/>
    <property type="match status" value="1"/>
</dbReference>
<comment type="caution">
    <text evidence="5">The sequence shown here is derived from an EMBL/GenBank/DDBJ whole genome shotgun (WGS) entry which is preliminary data.</text>
</comment>
<keyword evidence="2" id="KW-0238">DNA-binding</keyword>
<proteinExistence type="predicted"/>
<dbReference type="EMBL" id="LPWD01000434">
    <property type="protein sequence ID" value="ODS00394.1"/>
    <property type="molecule type" value="Genomic_DNA"/>
</dbReference>
<dbReference type="Proteomes" id="UP000095042">
    <property type="component" value="Unassembled WGS sequence"/>
</dbReference>
<keyword evidence="3" id="KW-0804">Transcription</keyword>
<dbReference type="Gene3D" id="1.10.10.60">
    <property type="entry name" value="Homeodomain-like"/>
    <property type="match status" value="1"/>
</dbReference>
<dbReference type="GO" id="GO:0003700">
    <property type="term" value="F:DNA-binding transcription factor activity"/>
    <property type="evidence" value="ECO:0007669"/>
    <property type="project" value="InterPro"/>
</dbReference>
<evidence type="ECO:0000256" key="3">
    <source>
        <dbReference type="ARBA" id="ARBA00023163"/>
    </source>
</evidence>
<evidence type="ECO:0000256" key="2">
    <source>
        <dbReference type="ARBA" id="ARBA00023125"/>
    </source>
</evidence>
<dbReference type="PANTHER" id="PTHR46796">
    <property type="entry name" value="HTH-TYPE TRANSCRIPTIONAL ACTIVATOR RHAS-RELATED"/>
    <property type="match status" value="1"/>
</dbReference>
<dbReference type="InterPro" id="IPR050204">
    <property type="entry name" value="AraC_XylS_family_regulators"/>
</dbReference>
<keyword evidence="6" id="KW-1185">Reference proteome</keyword>
<evidence type="ECO:0000259" key="4">
    <source>
        <dbReference type="PROSITE" id="PS01124"/>
    </source>
</evidence>
<accession>A0A1E3W3P5</accession>
<evidence type="ECO:0000256" key="1">
    <source>
        <dbReference type="ARBA" id="ARBA00023015"/>
    </source>
</evidence>
<dbReference type="Pfam" id="PF12833">
    <property type="entry name" value="HTH_18"/>
    <property type="match status" value="1"/>
</dbReference>
<reference evidence="5 6" key="1">
    <citation type="journal article" date="2016" name="Environ. Microbiol.">
        <title>New Methyloceanibacter diversity from North Sea sediments includes methanotroph containing solely the soluble methane monooxygenase.</title>
        <authorList>
            <person name="Vekeman B."/>
            <person name="Kerckhof F.M."/>
            <person name="Cremers G."/>
            <person name="de Vos P."/>
            <person name="Vandamme P."/>
            <person name="Boon N."/>
            <person name="Op den Camp H.J."/>
            <person name="Heylen K."/>
        </authorList>
    </citation>
    <scope>NUCLEOTIDE SEQUENCE [LARGE SCALE GENOMIC DNA]</scope>
    <source>
        <strain evidence="5 6">R-67177</strain>
    </source>
</reference>
<dbReference type="PROSITE" id="PS00041">
    <property type="entry name" value="HTH_ARAC_FAMILY_1"/>
    <property type="match status" value="1"/>
</dbReference>
<evidence type="ECO:0000313" key="6">
    <source>
        <dbReference type="Proteomes" id="UP000095042"/>
    </source>
</evidence>
<dbReference type="InterPro" id="IPR009057">
    <property type="entry name" value="Homeodomain-like_sf"/>
</dbReference>
<dbReference type="InterPro" id="IPR018062">
    <property type="entry name" value="HTH_AraC-typ_CS"/>
</dbReference>
<evidence type="ECO:0000313" key="5">
    <source>
        <dbReference type="EMBL" id="ODS00394.1"/>
    </source>
</evidence>
<dbReference type="GO" id="GO:0043565">
    <property type="term" value="F:sequence-specific DNA binding"/>
    <property type="evidence" value="ECO:0007669"/>
    <property type="project" value="InterPro"/>
</dbReference>
<feature type="domain" description="HTH araC/xylS-type" evidence="4">
    <location>
        <begin position="157"/>
        <end position="254"/>
    </location>
</feature>
<dbReference type="InterPro" id="IPR018060">
    <property type="entry name" value="HTH_AraC"/>
</dbReference>
<dbReference type="SMART" id="SM00342">
    <property type="entry name" value="HTH_ARAC"/>
    <property type="match status" value="1"/>
</dbReference>
<gene>
    <name evidence="5" type="ORF">AUC71_03425</name>
</gene>
<protein>
    <submittedName>
        <fullName evidence="5">AraC family transcriptional regulator</fullName>
    </submittedName>
</protein>
<sequence length="254" mass="28049">MNERAVSDAPENSPIWYLDRGRALFAGPLGRNAPHRHSTPVFLAGLYEKFALRVGDGAWRICRTAAIPAGLAYEFDMGGAPLAVLYAEASAAGTETLSRLVCHAQDVSGARVGDDGEVAVLREMYEDRDSPSWIARGLDDLIGFAGRRERPVDPRMARVLDSLHESYADLRQVGRVAETVGLSPSRFQHVFTREIGVPFRRYRAWCRMRAAIRAVLDGSNLTTAAHTAGFADQAHFARDFRRTFGAPPRPPSRR</sequence>
<name>A0A1E3W3P5_9HYPH</name>
<dbReference type="SUPFAM" id="SSF46689">
    <property type="entry name" value="Homeodomain-like"/>
    <property type="match status" value="2"/>
</dbReference>
<organism evidence="5 6">
    <name type="scientific">Methyloceanibacter marginalis</name>
    <dbReference type="NCBI Taxonomy" id="1774971"/>
    <lineage>
        <taxon>Bacteria</taxon>
        <taxon>Pseudomonadati</taxon>
        <taxon>Pseudomonadota</taxon>
        <taxon>Alphaproteobacteria</taxon>
        <taxon>Hyphomicrobiales</taxon>
        <taxon>Hyphomicrobiaceae</taxon>
        <taxon>Methyloceanibacter</taxon>
    </lineage>
</organism>
<dbReference type="AlphaFoldDB" id="A0A1E3W3P5"/>
<keyword evidence="1" id="KW-0805">Transcription regulation</keyword>